<dbReference type="AlphaFoldDB" id="A0A9W6X0W6"/>
<dbReference type="GO" id="GO:0008270">
    <property type="term" value="F:zinc ion binding"/>
    <property type="evidence" value="ECO:0007669"/>
    <property type="project" value="UniProtKB-KW"/>
</dbReference>
<evidence type="ECO:0000256" key="6">
    <source>
        <dbReference type="SAM" id="MobiDB-lite"/>
    </source>
</evidence>
<comment type="subcellular location">
    <subcellularLocation>
        <location evidence="1">Nucleus</location>
    </subcellularLocation>
</comment>
<dbReference type="PANTHER" id="PTHR46481:SF10">
    <property type="entry name" value="ZINC FINGER BED DOMAIN-CONTAINING PROTEIN 39"/>
    <property type="match status" value="1"/>
</dbReference>
<feature type="region of interest" description="Disordered" evidence="6">
    <location>
        <begin position="406"/>
        <end position="434"/>
    </location>
</feature>
<comment type="caution">
    <text evidence="7">The sequence shown here is derived from an EMBL/GenBank/DDBJ whole genome shotgun (WGS) entry which is preliminary data.</text>
</comment>
<dbReference type="PANTHER" id="PTHR46481">
    <property type="entry name" value="ZINC FINGER BED DOMAIN-CONTAINING PROTEIN 4"/>
    <property type="match status" value="1"/>
</dbReference>
<evidence type="ECO:0000256" key="2">
    <source>
        <dbReference type="ARBA" id="ARBA00022723"/>
    </source>
</evidence>
<dbReference type="InterPro" id="IPR052035">
    <property type="entry name" value="ZnF_BED_domain_contain"/>
</dbReference>
<dbReference type="EMBL" id="BSXW01000534">
    <property type="protein sequence ID" value="GMF24891.1"/>
    <property type="molecule type" value="Genomic_DNA"/>
</dbReference>
<evidence type="ECO:0000313" key="8">
    <source>
        <dbReference type="Proteomes" id="UP001165083"/>
    </source>
</evidence>
<keyword evidence="3" id="KW-0863">Zinc-finger</keyword>
<gene>
    <name evidence="7" type="ORF">Plil01_001022900</name>
</gene>
<proteinExistence type="predicted"/>
<protein>
    <submittedName>
        <fullName evidence="7">Unnamed protein product</fullName>
    </submittedName>
</protein>
<feature type="region of interest" description="Disordered" evidence="6">
    <location>
        <begin position="527"/>
        <end position="616"/>
    </location>
</feature>
<reference evidence="7" key="1">
    <citation type="submission" date="2023-04" db="EMBL/GenBank/DDBJ databases">
        <title>Phytophthora lilii NBRC 32176.</title>
        <authorList>
            <person name="Ichikawa N."/>
            <person name="Sato H."/>
            <person name="Tonouchi N."/>
        </authorList>
    </citation>
    <scope>NUCLEOTIDE SEQUENCE</scope>
    <source>
        <strain evidence="7">NBRC 32176</strain>
    </source>
</reference>
<evidence type="ECO:0000256" key="1">
    <source>
        <dbReference type="ARBA" id="ARBA00004123"/>
    </source>
</evidence>
<keyword evidence="2" id="KW-0479">Metal-binding</keyword>
<evidence type="ECO:0000313" key="7">
    <source>
        <dbReference type="EMBL" id="GMF24891.1"/>
    </source>
</evidence>
<dbReference type="OrthoDB" id="121607at2759"/>
<dbReference type="GO" id="GO:0005634">
    <property type="term" value="C:nucleus"/>
    <property type="evidence" value="ECO:0007669"/>
    <property type="project" value="UniProtKB-SubCell"/>
</dbReference>
<dbReference type="SUPFAM" id="SSF53098">
    <property type="entry name" value="Ribonuclease H-like"/>
    <property type="match status" value="1"/>
</dbReference>
<name>A0A9W6X0W6_9STRA</name>
<dbReference type="Proteomes" id="UP001165083">
    <property type="component" value="Unassembled WGS sequence"/>
</dbReference>
<evidence type="ECO:0000256" key="3">
    <source>
        <dbReference type="ARBA" id="ARBA00022771"/>
    </source>
</evidence>
<keyword evidence="8" id="KW-1185">Reference proteome</keyword>
<dbReference type="InterPro" id="IPR012337">
    <property type="entry name" value="RNaseH-like_sf"/>
</dbReference>
<evidence type="ECO:0000256" key="5">
    <source>
        <dbReference type="ARBA" id="ARBA00023242"/>
    </source>
</evidence>
<feature type="compositionally biased region" description="Low complexity" evidence="6">
    <location>
        <begin position="415"/>
        <end position="425"/>
    </location>
</feature>
<keyword evidence="4" id="KW-0862">Zinc</keyword>
<organism evidence="7 8">
    <name type="scientific">Phytophthora lilii</name>
    <dbReference type="NCBI Taxonomy" id="2077276"/>
    <lineage>
        <taxon>Eukaryota</taxon>
        <taxon>Sar</taxon>
        <taxon>Stramenopiles</taxon>
        <taxon>Oomycota</taxon>
        <taxon>Peronosporomycetes</taxon>
        <taxon>Peronosporales</taxon>
        <taxon>Peronosporaceae</taxon>
        <taxon>Phytophthora</taxon>
    </lineage>
</organism>
<accession>A0A9W6X0W6</accession>
<feature type="compositionally biased region" description="Polar residues" evidence="6">
    <location>
        <begin position="542"/>
        <end position="588"/>
    </location>
</feature>
<feature type="compositionally biased region" description="Low complexity" evidence="6">
    <location>
        <begin position="527"/>
        <end position="537"/>
    </location>
</feature>
<keyword evidence="5" id="KW-0539">Nucleus</keyword>
<sequence length="638" mass="71553">MLKGPRSEWWKSKIPFGCVGNYSKATRSGRMVALFGCVMNYGLRPAGDRHDGLAIAEQMEVVIEELFASGWNVGAVVTDNAGQCGRARRILALRYPKIYFVHCCAHDINNPVKAVLKTVFKRISADAAGVASFLNTSTSKWLVRAVKAMHKRYGAAFAIFTLCDTRWNSMQACFASLLRARGALENMAFSYRNSSEMNTQLHVLGDHEFWTKLETAEKIVRPLCSASFRLQRDETQWLTLLFLFFLHPEYVLQARQLPPTSLTELDDVSQIAQYYYRRLVDDNNDSGLRGEMFSWIQGEYTTSRCVDFGKDAVTTFWEYERKSQHESKLPVLALTILSIAVNTATCERLFSELALILTPKRDRMSIKKTAKHQIMRQFVREKNRCEKIMPTSSKILLRTIDPRQRPCLATPQNSARTTPARTTPANPTPAPAGTPARELEKLVHQYAKLLWSRDPIHQIRALPPAHQQHFVLLEDETEDKLATGLDTVALSDQQMDEYLEHFDWEEIGEYGDEDTVNKWSIILNTPNNCTSPTSNANDSETDVGSDSSAGEGASNHSGNPNESSTVEADTRVASNTAPVNNSSFTTARLGSCADSIPMTNKQPYPPEKKKNDPAFPQERCLTGIRARKTSLASLVKPP</sequence>
<evidence type="ECO:0000256" key="4">
    <source>
        <dbReference type="ARBA" id="ARBA00022833"/>
    </source>
</evidence>